<protein>
    <recommendedName>
        <fullName evidence="3">Transposase</fullName>
    </recommendedName>
</protein>
<dbReference type="EMBL" id="BAQP01000056">
    <property type="protein sequence ID" value="GBQ22688.1"/>
    <property type="molecule type" value="Genomic_DNA"/>
</dbReference>
<proteinExistence type="predicted"/>
<sequence length="119" mass="13220">MGADCTTDAREETIGKTTTYGFVSRHGGDPLYRHHVLPVAAIAASLSCLHDRAGLFYRWIREGRWDAMNHSLVILSREQAGPRGYDAGKKIKGRKRHIPTDTLGHVVAAVKKEIKIKTL</sequence>
<evidence type="ECO:0008006" key="3">
    <source>
        <dbReference type="Google" id="ProtNLM"/>
    </source>
</evidence>
<organism evidence="1 2">
    <name type="scientific">Gluconacetobacter sacchari DSM 12717</name>
    <dbReference type="NCBI Taxonomy" id="1307940"/>
    <lineage>
        <taxon>Bacteria</taxon>
        <taxon>Pseudomonadati</taxon>
        <taxon>Pseudomonadota</taxon>
        <taxon>Alphaproteobacteria</taxon>
        <taxon>Acetobacterales</taxon>
        <taxon>Acetobacteraceae</taxon>
        <taxon>Gluconacetobacter</taxon>
    </lineage>
</organism>
<evidence type="ECO:0000313" key="2">
    <source>
        <dbReference type="Proteomes" id="UP001060895"/>
    </source>
</evidence>
<evidence type="ECO:0000313" key="1">
    <source>
        <dbReference type="EMBL" id="GBQ22688.1"/>
    </source>
</evidence>
<dbReference type="Proteomes" id="UP001060895">
    <property type="component" value="Unassembled WGS sequence"/>
</dbReference>
<reference evidence="1" key="1">
    <citation type="submission" date="2013-04" db="EMBL/GenBank/DDBJ databases">
        <title>The genome sequencing project of 58 acetic acid bacteria.</title>
        <authorList>
            <person name="Okamoto-Kainuma A."/>
            <person name="Ishikawa M."/>
            <person name="Umino S."/>
            <person name="Koizumi Y."/>
            <person name="Shiwa Y."/>
            <person name="Yoshikawa H."/>
            <person name="Matsutani M."/>
            <person name="Matsushita K."/>
        </authorList>
    </citation>
    <scope>NUCLEOTIDE SEQUENCE</scope>
    <source>
        <strain evidence="1">DSM 12717</strain>
    </source>
</reference>
<accession>A0ABQ0P5J8</accession>
<keyword evidence="2" id="KW-1185">Reference proteome</keyword>
<name>A0ABQ0P5J8_9PROT</name>
<gene>
    <name evidence="1" type="ORF">AA12717_1271</name>
</gene>
<comment type="caution">
    <text evidence="1">The sequence shown here is derived from an EMBL/GenBank/DDBJ whole genome shotgun (WGS) entry which is preliminary data.</text>
</comment>